<dbReference type="PANTHER" id="PTHR39515:SF2">
    <property type="entry name" value="HTH-TYPE TRANSCRIPTIONAL REGULATOR RV0880"/>
    <property type="match status" value="1"/>
</dbReference>
<evidence type="ECO:0000259" key="1">
    <source>
        <dbReference type="PROSITE" id="PS50995"/>
    </source>
</evidence>
<dbReference type="Proteomes" id="UP000254711">
    <property type="component" value="Unassembled WGS sequence"/>
</dbReference>
<sequence length="147" mass="16179">MTPSTSPGDDNQVLAEQLRAALHRLIRQLRRGNEDDAISPLHKLLLLTILEHPGIGVGELAQQERLRSPTISGHIKTLEADGLVRRTEPASGDRRRVGLMVTARGRHVVESMRRQRTDRLAQAIGQLPPASRDAIRAAIDALNQLDA</sequence>
<dbReference type="OrthoDB" id="5949982at2"/>
<dbReference type="SMART" id="SM00347">
    <property type="entry name" value="HTH_MARR"/>
    <property type="match status" value="1"/>
</dbReference>
<keyword evidence="3" id="KW-1185">Reference proteome</keyword>
<dbReference type="AlphaFoldDB" id="A0A370K6I5"/>
<dbReference type="Pfam" id="PF01047">
    <property type="entry name" value="MarR"/>
    <property type="match status" value="1"/>
</dbReference>
<dbReference type="PANTHER" id="PTHR39515">
    <property type="entry name" value="CONSERVED PROTEIN"/>
    <property type="match status" value="1"/>
</dbReference>
<dbReference type="InterPro" id="IPR036388">
    <property type="entry name" value="WH-like_DNA-bd_sf"/>
</dbReference>
<protein>
    <submittedName>
        <fullName evidence="2">MarR family transcriptional regulator</fullName>
    </submittedName>
</protein>
<reference evidence="2 3" key="1">
    <citation type="submission" date="2018-07" db="EMBL/GenBank/DDBJ databases">
        <title>Dyella solisilvae sp. nov., isolated from the pine and broad-leaved mixed forest soil.</title>
        <authorList>
            <person name="Gao Z."/>
            <person name="Qiu L."/>
        </authorList>
    </citation>
    <scope>NUCLEOTIDE SEQUENCE [LARGE SCALE GENOMIC DNA]</scope>
    <source>
        <strain evidence="2 3">DHG54</strain>
    </source>
</reference>
<dbReference type="Gene3D" id="1.10.10.10">
    <property type="entry name" value="Winged helix-like DNA-binding domain superfamily/Winged helix DNA-binding domain"/>
    <property type="match status" value="1"/>
</dbReference>
<dbReference type="RefSeq" id="WP_114825781.1">
    <property type="nucleotide sequence ID" value="NZ_QQSY01000003.1"/>
</dbReference>
<evidence type="ECO:0000313" key="2">
    <source>
        <dbReference type="EMBL" id="RDI98265.1"/>
    </source>
</evidence>
<evidence type="ECO:0000313" key="3">
    <source>
        <dbReference type="Proteomes" id="UP000254711"/>
    </source>
</evidence>
<dbReference type="InterPro" id="IPR052526">
    <property type="entry name" value="HTH-type_Bedaq_tolerance"/>
</dbReference>
<gene>
    <name evidence="2" type="ORF">DVT68_14425</name>
</gene>
<accession>A0A370K6I5</accession>
<dbReference type="PROSITE" id="PS50995">
    <property type="entry name" value="HTH_MARR_2"/>
    <property type="match status" value="1"/>
</dbReference>
<comment type="caution">
    <text evidence="2">The sequence shown here is derived from an EMBL/GenBank/DDBJ whole genome shotgun (WGS) entry which is preliminary data.</text>
</comment>
<proteinExistence type="predicted"/>
<dbReference type="GO" id="GO:0003700">
    <property type="term" value="F:DNA-binding transcription factor activity"/>
    <property type="evidence" value="ECO:0007669"/>
    <property type="project" value="InterPro"/>
</dbReference>
<name>A0A370K6I5_9GAMM</name>
<organism evidence="2 3">
    <name type="scientific">Dyella solisilvae</name>
    <dbReference type="NCBI Taxonomy" id="1920168"/>
    <lineage>
        <taxon>Bacteria</taxon>
        <taxon>Pseudomonadati</taxon>
        <taxon>Pseudomonadota</taxon>
        <taxon>Gammaproteobacteria</taxon>
        <taxon>Lysobacterales</taxon>
        <taxon>Rhodanobacteraceae</taxon>
        <taxon>Dyella</taxon>
    </lineage>
</organism>
<dbReference type="EMBL" id="QQSY01000003">
    <property type="protein sequence ID" value="RDI98265.1"/>
    <property type="molecule type" value="Genomic_DNA"/>
</dbReference>
<feature type="domain" description="HTH marR-type" evidence="1">
    <location>
        <begin position="15"/>
        <end position="144"/>
    </location>
</feature>
<dbReference type="SUPFAM" id="SSF46785">
    <property type="entry name" value="Winged helix' DNA-binding domain"/>
    <property type="match status" value="1"/>
</dbReference>
<dbReference type="InterPro" id="IPR036390">
    <property type="entry name" value="WH_DNA-bd_sf"/>
</dbReference>
<dbReference type="InterPro" id="IPR000835">
    <property type="entry name" value="HTH_MarR-typ"/>
</dbReference>